<dbReference type="CDD" id="cd06588">
    <property type="entry name" value="PhnB_like"/>
    <property type="match status" value="1"/>
</dbReference>
<dbReference type="Gene3D" id="3.10.180.10">
    <property type="entry name" value="2,3-Dihydroxybiphenyl 1,2-Dioxygenase, domain 1"/>
    <property type="match status" value="1"/>
</dbReference>
<evidence type="ECO:0000259" key="1">
    <source>
        <dbReference type="Pfam" id="PF00903"/>
    </source>
</evidence>
<dbReference type="OrthoDB" id="9795306at2"/>
<dbReference type="InterPro" id="IPR028973">
    <property type="entry name" value="PhnB-like"/>
</dbReference>
<sequence length="133" mass="14004">MSAAPVPYVLFPGNAREALGFYHGVFGGDLALYTRAQFGRTDETGEAIAHGELTGVVHLCGADADAGVPGVRTEGLMLSLLGTADEPTLRAWFDGLAEGGCVVEALEERPWGASDGQVVDRFGLHWLIGFEPS</sequence>
<dbReference type="STRING" id="37927.SA2016_2846"/>
<evidence type="ECO:0000313" key="3">
    <source>
        <dbReference type="Proteomes" id="UP000070134"/>
    </source>
</evidence>
<keyword evidence="3" id="KW-1185">Reference proteome</keyword>
<accession>A0A127A3N3</accession>
<organism evidence="2 3">
    <name type="scientific">Sinomonas atrocyanea</name>
    <dbReference type="NCBI Taxonomy" id="37927"/>
    <lineage>
        <taxon>Bacteria</taxon>
        <taxon>Bacillati</taxon>
        <taxon>Actinomycetota</taxon>
        <taxon>Actinomycetes</taxon>
        <taxon>Micrococcales</taxon>
        <taxon>Micrococcaceae</taxon>
        <taxon>Sinomonas</taxon>
    </lineage>
</organism>
<protein>
    <submittedName>
        <fullName evidence="2">Glyoxalase</fullName>
    </submittedName>
</protein>
<feature type="domain" description="Glyoxalase/fosfomycin resistance/dioxygenase" evidence="1">
    <location>
        <begin position="8"/>
        <end position="126"/>
    </location>
</feature>
<dbReference type="KEGG" id="satk:SA2016_2846"/>
<dbReference type="InterPro" id="IPR029068">
    <property type="entry name" value="Glyas_Bleomycin-R_OHBP_Dase"/>
</dbReference>
<dbReference type="PATRIC" id="fig|37927.3.peg.2922"/>
<name>A0A127A3N3_9MICC</name>
<reference evidence="2 3" key="1">
    <citation type="submission" date="2016-02" db="EMBL/GenBank/DDBJ databases">
        <title>Complete genome of Sinomonas atrocyanea KCTC 3377.</title>
        <authorList>
            <person name="Kim K.M."/>
        </authorList>
    </citation>
    <scope>NUCLEOTIDE SEQUENCE [LARGE SCALE GENOMIC DNA]</scope>
    <source>
        <strain evidence="2 3">KCTC 3377</strain>
    </source>
</reference>
<dbReference type="InterPro" id="IPR004360">
    <property type="entry name" value="Glyas_Fos-R_dOase_dom"/>
</dbReference>
<dbReference type="SUPFAM" id="SSF54593">
    <property type="entry name" value="Glyoxalase/Bleomycin resistance protein/Dihydroxybiphenyl dioxygenase"/>
    <property type="match status" value="1"/>
</dbReference>
<dbReference type="AlphaFoldDB" id="A0A127A3N3"/>
<dbReference type="RefSeq" id="WP_066499204.1">
    <property type="nucleotide sequence ID" value="NZ_BJMO01000005.1"/>
</dbReference>
<dbReference type="PANTHER" id="PTHR33990:SF1">
    <property type="entry name" value="PROTEIN YJDN"/>
    <property type="match status" value="1"/>
</dbReference>
<dbReference type="EMBL" id="CP014518">
    <property type="protein sequence ID" value="AMM33511.1"/>
    <property type="molecule type" value="Genomic_DNA"/>
</dbReference>
<dbReference type="Proteomes" id="UP000070134">
    <property type="component" value="Chromosome"/>
</dbReference>
<dbReference type="PANTHER" id="PTHR33990">
    <property type="entry name" value="PROTEIN YJDN-RELATED"/>
    <property type="match status" value="1"/>
</dbReference>
<proteinExistence type="predicted"/>
<dbReference type="Pfam" id="PF00903">
    <property type="entry name" value="Glyoxalase"/>
    <property type="match status" value="1"/>
</dbReference>
<gene>
    <name evidence="2" type="ORF">SA2016_2846</name>
</gene>
<evidence type="ECO:0000313" key="2">
    <source>
        <dbReference type="EMBL" id="AMM33511.1"/>
    </source>
</evidence>